<sequence>MAGLKKHYEIQGLKSGSWTVQKVYDDRSAAIDAAKTLFRDLALKAVKVLEVSFGDTEVGFQDKEVYFEGERPAKASGDSSVELIRPVCRNIEDMRTLMARRSIAVLLAKPLQGWQIMPVELLYHQGHLRRLSDTGQVLQGAVQKVAISQIQKTGQKVNERVLELYTLVNERLQGLKEDGIEGNVPDFDGQDLLGLYRASQKHDNWQRMFLMALARHFQGLKTTDEKFAQILDYIGQYDEPGIVQILDMYLADFLTLSRHLKQLLGDENNLGDAVLSLVDLIRGNKETATVHARHVDRLCVLMRDQLLPQTRETLIQRVREILQGNKSFVAGDLLESARYHSLILTRIRIGQDEHIGGREAIEALQYRCERLMGSMTIARMLEGADLPLDKVDRLLKINKGVIGASNKRAIANYILPVLQSDYNIREILAEGRVPLALVNRLRGLQKQVLKANFQEFHETRILEALDQIALTALAEADLLSVLEKRAATEVHLGLSLLELIVGDRLTRPEAEKQVRDKARMTIKAPTFLPTLQGMADKGQAPPDFLKQFYNLLKVAGIQ</sequence>
<evidence type="ECO:0000313" key="1">
    <source>
        <dbReference type="EMBL" id="GLQ06322.1"/>
    </source>
</evidence>
<dbReference type="Proteomes" id="UP001161409">
    <property type="component" value="Unassembled WGS sequence"/>
</dbReference>
<evidence type="ECO:0000313" key="2">
    <source>
        <dbReference type="Proteomes" id="UP001161409"/>
    </source>
</evidence>
<dbReference type="EMBL" id="BSNF01000006">
    <property type="protein sequence ID" value="GLQ06322.1"/>
    <property type="molecule type" value="Genomic_DNA"/>
</dbReference>
<organism evidence="1 2">
    <name type="scientific">Sneathiella chinensis</name>
    <dbReference type="NCBI Taxonomy" id="349750"/>
    <lineage>
        <taxon>Bacteria</taxon>
        <taxon>Pseudomonadati</taxon>
        <taxon>Pseudomonadota</taxon>
        <taxon>Alphaproteobacteria</taxon>
        <taxon>Sneathiellales</taxon>
        <taxon>Sneathiellaceae</taxon>
        <taxon>Sneathiella</taxon>
    </lineage>
</organism>
<accession>A0ABQ5U2K7</accession>
<protein>
    <submittedName>
        <fullName evidence="1">Uncharacterized protein</fullName>
    </submittedName>
</protein>
<dbReference type="RefSeq" id="WP_169560374.1">
    <property type="nucleotide sequence ID" value="NZ_BSNF01000006.1"/>
</dbReference>
<proteinExistence type="predicted"/>
<keyword evidence="2" id="KW-1185">Reference proteome</keyword>
<name>A0ABQ5U2K7_9PROT</name>
<comment type="caution">
    <text evidence="1">The sequence shown here is derived from an EMBL/GenBank/DDBJ whole genome shotgun (WGS) entry which is preliminary data.</text>
</comment>
<reference evidence="1" key="1">
    <citation type="journal article" date="2014" name="Int. J. Syst. Evol. Microbiol.">
        <title>Complete genome of a new Firmicutes species belonging to the dominant human colonic microbiota ('Ruminococcus bicirculans') reveals two chromosomes and a selective capacity to utilize plant glucans.</title>
        <authorList>
            <consortium name="NISC Comparative Sequencing Program"/>
            <person name="Wegmann U."/>
            <person name="Louis P."/>
            <person name="Goesmann A."/>
            <person name="Henrissat B."/>
            <person name="Duncan S.H."/>
            <person name="Flint H.J."/>
        </authorList>
    </citation>
    <scope>NUCLEOTIDE SEQUENCE</scope>
    <source>
        <strain evidence="1">NBRC 103408</strain>
    </source>
</reference>
<reference evidence="1" key="2">
    <citation type="submission" date="2023-01" db="EMBL/GenBank/DDBJ databases">
        <title>Draft genome sequence of Sneathiella chinensis strain NBRC 103408.</title>
        <authorList>
            <person name="Sun Q."/>
            <person name="Mori K."/>
        </authorList>
    </citation>
    <scope>NUCLEOTIDE SEQUENCE</scope>
    <source>
        <strain evidence="1">NBRC 103408</strain>
    </source>
</reference>
<gene>
    <name evidence="1" type="ORF">GCM10007924_15430</name>
</gene>